<protein>
    <recommendedName>
        <fullName evidence="12">Exosortase K</fullName>
    </recommendedName>
</protein>
<dbReference type="AlphaFoldDB" id="F9ZXR3"/>
<dbReference type="STRING" id="857087.Metme_3864"/>
<dbReference type="InterPro" id="IPR026392">
    <property type="entry name" value="Exo/Archaeosortase_dom"/>
</dbReference>
<dbReference type="KEGG" id="mmt:Metme_3864"/>
<keyword evidence="7 9" id="KW-0472">Membrane</keyword>
<dbReference type="OrthoDB" id="7069236at2"/>
<reference evidence="11" key="3">
    <citation type="submission" date="2011-05" db="EMBL/GenBank/DDBJ databases">
        <title>Complete sequence of Methylomonas methanica MC09.</title>
        <authorList>
            <consortium name="US DOE Joint Genome Institute"/>
            <person name="Lucas S."/>
            <person name="Han J."/>
            <person name="Lapidus A."/>
            <person name="Cheng J.-F."/>
            <person name="Goodwin L."/>
            <person name="Pitluck S."/>
            <person name="Peters L."/>
            <person name="Mikhailova N."/>
            <person name="Teshima H."/>
            <person name="Han C."/>
            <person name="Tapia R."/>
            <person name="Land M."/>
            <person name="Hauser L."/>
            <person name="Kyrpides N."/>
            <person name="Ivanova N."/>
            <person name="Pagani I."/>
            <person name="Stein L."/>
            <person name="Woyke T."/>
        </authorList>
    </citation>
    <scope>NUCLEOTIDE SEQUENCE [LARGE SCALE GENOMIC DNA]</scope>
    <source>
        <strain evidence="11">MC09</strain>
    </source>
</reference>
<dbReference type="Proteomes" id="UP000008888">
    <property type="component" value="Chromosome"/>
</dbReference>
<keyword evidence="2" id="KW-1003">Cell membrane</keyword>
<evidence type="ECO:0000313" key="11">
    <source>
        <dbReference type="Proteomes" id="UP000008888"/>
    </source>
</evidence>
<feature type="transmembrane region" description="Helical" evidence="9">
    <location>
        <begin position="206"/>
        <end position="226"/>
    </location>
</feature>
<name>F9ZXR3_METMM</name>
<keyword evidence="5" id="KW-0378">Hydrolase</keyword>
<comment type="subcellular location">
    <subcellularLocation>
        <location evidence="1">Cell membrane</location>
        <topology evidence="1">Multi-pass membrane protein</topology>
    </subcellularLocation>
</comment>
<feature type="transmembrane region" description="Helical" evidence="9">
    <location>
        <begin position="106"/>
        <end position="129"/>
    </location>
</feature>
<dbReference type="GO" id="GO:0008233">
    <property type="term" value="F:peptidase activity"/>
    <property type="evidence" value="ECO:0007669"/>
    <property type="project" value="UniProtKB-KW"/>
</dbReference>
<evidence type="ECO:0000256" key="7">
    <source>
        <dbReference type="ARBA" id="ARBA00023136"/>
    </source>
</evidence>
<gene>
    <name evidence="10" type="ordered locus">Metme_3864</name>
</gene>
<dbReference type="GO" id="GO:0006508">
    <property type="term" value="P:proteolysis"/>
    <property type="evidence" value="ECO:0007669"/>
    <property type="project" value="UniProtKB-KW"/>
</dbReference>
<evidence type="ECO:0000256" key="9">
    <source>
        <dbReference type="SAM" id="Phobius"/>
    </source>
</evidence>
<feature type="region of interest" description="Disordered" evidence="8">
    <location>
        <begin position="247"/>
        <end position="271"/>
    </location>
</feature>
<dbReference type="NCBIfam" id="TIGR04287">
    <property type="entry name" value="exosort_XrtK"/>
    <property type="match status" value="1"/>
</dbReference>
<feature type="transmembrane region" description="Helical" evidence="9">
    <location>
        <begin position="149"/>
        <end position="167"/>
    </location>
</feature>
<dbReference type="GO" id="GO:0005886">
    <property type="term" value="C:plasma membrane"/>
    <property type="evidence" value="ECO:0007669"/>
    <property type="project" value="UniProtKB-SubCell"/>
</dbReference>
<organism evidence="10 11">
    <name type="scientific">Methylomonas methanica (strain DSM 25384 / MC09)</name>
    <dbReference type="NCBI Taxonomy" id="857087"/>
    <lineage>
        <taxon>Bacteria</taxon>
        <taxon>Pseudomonadati</taxon>
        <taxon>Pseudomonadota</taxon>
        <taxon>Gammaproteobacteria</taxon>
        <taxon>Methylococcales</taxon>
        <taxon>Methylococcaceae</taxon>
        <taxon>Methylomonas</taxon>
    </lineage>
</organism>
<dbReference type="HOGENOM" id="CLU_1105940_0_0_6"/>
<evidence type="ECO:0000313" key="10">
    <source>
        <dbReference type="EMBL" id="AEG02218.1"/>
    </source>
</evidence>
<reference key="2">
    <citation type="submission" date="2011-05" db="EMBL/GenBank/DDBJ databases">
        <title>Complete genome sequence of the aerobic marine methanotroph Methylomonas methanica MC09.</title>
        <authorList>
            <person name="Boden R."/>
            <person name="Cunliffe M."/>
            <person name="Scanlan J."/>
            <person name="Moussard H."/>
            <person name="Kits K.D."/>
            <person name="Klotz M."/>
            <person name="Jetten M."/>
            <person name="Vuilleumier S."/>
            <person name="Han J."/>
            <person name="Peters L."/>
            <person name="Mikhailova N."/>
            <person name="Teshima H."/>
            <person name="Tapia R."/>
            <person name="Kyrpides N."/>
            <person name="Ivanova N."/>
            <person name="Pagani I."/>
            <person name="Cheng J.-F."/>
            <person name="Goodwin L."/>
            <person name="Han C."/>
            <person name="Hauser L."/>
            <person name="Land M."/>
            <person name="Lapidus A."/>
            <person name="Lucas S."/>
            <person name="Pitluck S."/>
            <person name="Woyke T."/>
            <person name="Stein L.Y."/>
            <person name="Murrell C."/>
        </authorList>
    </citation>
    <scope>NUCLEOTIDE SEQUENCE</scope>
    <source>
        <strain>MC09</strain>
    </source>
</reference>
<dbReference type="EMBL" id="CP002738">
    <property type="protein sequence ID" value="AEG02218.1"/>
    <property type="molecule type" value="Genomic_DNA"/>
</dbReference>
<keyword evidence="6 9" id="KW-1133">Transmembrane helix</keyword>
<evidence type="ECO:0008006" key="12">
    <source>
        <dbReference type="Google" id="ProtNLM"/>
    </source>
</evidence>
<dbReference type="InterPro" id="IPR027551">
    <property type="entry name" value="Exosort_XrtK"/>
</dbReference>
<dbReference type="RefSeq" id="WP_013820434.1">
    <property type="nucleotide sequence ID" value="NC_015572.1"/>
</dbReference>
<keyword evidence="4 9" id="KW-0812">Transmembrane</keyword>
<evidence type="ECO:0000256" key="1">
    <source>
        <dbReference type="ARBA" id="ARBA00004651"/>
    </source>
</evidence>
<keyword evidence="3" id="KW-0645">Protease</keyword>
<evidence type="ECO:0000256" key="8">
    <source>
        <dbReference type="SAM" id="MobiDB-lite"/>
    </source>
</evidence>
<keyword evidence="11" id="KW-1185">Reference proteome</keyword>
<evidence type="ECO:0000256" key="5">
    <source>
        <dbReference type="ARBA" id="ARBA00022801"/>
    </source>
</evidence>
<sequence>MLAANSQVRNEMFRRGLLATALVMALKQFYSVATAAQLQWQLYPLVLALELCSDLHFQATNDYEWRDALHGVDLVKSCAGINFLLISLLGYLWLWRDKPSGLRLTLRALLCAWFTALGANTLRIFLSIGWQANLAGHAGLSDDESHRCIGIAVYFVCLWLQLTGFRLHKVRRMAVAAMAIYLSIALLLPLLRACLLGLALPTNQHMLWVVGFPAFLVALSHSRPLWRTLLTRPLNTLNSSFPQRRESIASTAARPGKQSASERRPSSPWKP</sequence>
<dbReference type="eggNOG" id="ENOG5031B1Y">
    <property type="taxonomic scope" value="Bacteria"/>
</dbReference>
<evidence type="ECO:0000256" key="3">
    <source>
        <dbReference type="ARBA" id="ARBA00022670"/>
    </source>
</evidence>
<dbReference type="NCBIfam" id="TIGR04178">
    <property type="entry name" value="exo_archaeo"/>
    <property type="match status" value="1"/>
</dbReference>
<feature type="transmembrane region" description="Helical" evidence="9">
    <location>
        <begin position="74"/>
        <end position="94"/>
    </location>
</feature>
<evidence type="ECO:0000256" key="2">
    <source>
        <dbReference type="ARBA" id="ARBA00022475"/>
    </source>
</evidence>
<feature type="transmembrane region" description="Helical" evidence="9">
    <location>
        <begin position="179"/>
        <end position="200"/>
    </location>
</feature>
<accession>F9ZXR3</accession>
<evidence type="ECO:0000256" key="4">
    <source>
        <dbReference type="ARBA" id="ARBA00022692"/>
    </source>
</evidence>
<evidence type="ECO:0000256" key="6">
    <source>
        <dbReference type="ARBA" id="ARBA00022989"/>
    </source>
</evidence>
<reference evidence="10 11" key="1">
    <citation type="journal article" date="2011" name="J. Bacteriol.">
        <title>Complete Genome Sequence of the Aerobic Marine Methanotroph Methylomonas methanica MC09.</title>
        <authorList>
            <person name="Boden R."/>
            <person name="Cunliffe M."/>
            <person name="Scanlan J."/>
            <person name="Moussard H."/>
            <person name="Kits K.D."/>
            <person name="Klotz M.G."/>
            <person name="Jetten M.S."/>
            <person name="Vuilleumier S."/>
            <person name="Han J."/>
            <person name="Peters L."/>
            <person name="Mikhailova N."/>
            <person name="Teshima H."/>
            <person name="Tapia R."/>
            <person name="Kyrpides N."/>
            <person name="Ivanova N."/>
            <person name="Pagani I."/>
            <person name="Cheng J.F."/>
            <person name="Goodwin L."/>
            <person name="Han C."/>
            <person name="Hauser L."/>
            <person name="Land M.L."/>
            <person name="Lapidus A."/>
            <person name="Lucas S."/>
            <person name="Pitluck S."/>
            <person name="Woyke T."/>
            <person name="Stein L."/>
            <person name="Murrell J.C."/>
        </authorList>
    </citation>
    <scope>NUCLEOTIDE SEQUENCE [LARGE SCALE GENOMIC DNA]</scope>
    <source>
        <strain evidence="10 11">MC09</strain>
    </source>
</reference>
<proteinExistence type="predicted"/>